<sequence length="96" mass="9696">MSSPGGDGFEGEAADLEAGIWVRGVDYLSGWRDARVAAAELGDALRLVGVDTAGIRLRAASGADSAGMVRLELSAGSAREVAVLARVAAARLGRVG</sequence>
<dbReference type="AlphaFoldDB" id="A0A7X5X8Q3"/>
<name>A0A7X5X8Q3_STRMQ</name>
<comment type="caution">
    <text evidence="1">The sequence shown here is derived from an EMBL/GenBank/DDBJ whole genome shotgun (WGS) entry which is preliminary data.</text>
</comment>
<reference evidence="1 2" key="1">
    <citation type="submission" date="2020-02" db="EMBL/GenBank/DDBJ databases">
        <title>Streptomyces malaysiensis DSM14702 (JHCC583434, PFL_A843) Genome sequencing and assembly.</title>
        <authorList>
            <person name="Samborskyy M."/>
        </authorList>
    </citation>
    <scope>NUCLEOTIDE SEQUENCE [LARGE SCALE GENOMIC DNA]</scope>
    <source>
        <strain evidence="1 2">DSM 14702</strain>
    </source>
</reference>
<gene>
    <name evidence="1" type="ORF">SMALB_6749</name>
</gene>
<accession>A0A7X5X8Q3</accession>
<protein>
    <submittedName>
        <fullName evidence="1">Uncharacterized protein</fullName>
    </submittedName>
</protein>
<proteinExistence type="predicted"/>
<dbReference type="Proteomes" id="UP000536624">
    <property type="component" value="Unassembled WGS sequence"/>
</dbReference>
<evidence type="ECO:0000313" key="2">
    <source>
        <dbReference type="Proteomes" id="UP000536624"/>
    </source>
</evidence>
<organism evidence="1 2">
    <name type="scientific">Streptomyces malaysiensis</name>
    <dbReference type="NCBI Taxonomy" id="92644"/>
    <lineage>
        <taxon>Bacteria</taxon>
        <taxon>Bacillati</taxon>
        <taxon>Actinomycetota</taxon>
        <taxon>Actinomycetes</taxon>
        <taxon>Kitasatosporales</taxon>
        <taxon>Streptomycetaceae</taxon>
        <taxon>Streptomyces</taxon>
        <taxon>Streptomyces violaceusniger group</taxon>
    </lineage>
</organism>
<dbReference type="EMBL" id="JAALLH010000001">
    <property type="protein sequence ID" value="NIY68653.1"/>
    <property type="molecule type" value="Genomic_DNA"/>
</dbReference>
<dbReference type="RefSeq" id="WP_167503542.1">
    <property type="nucleotide sequence ID" value="NZ_JAALLH010000001.1"/>
</dbReference>
<evidence type="ECO:0000313" key="1">
    <source>
        <dbReference type="EMBL" id="NIY68653.1"/>
    </source>
</evidence>